<evidence type="ECO:0000313" key="1">
    <source>
        <dbReference type="EMBL" id="XCO00304.1"/>
    </source>
</evidence>
<protein>
    <submittedName>
        <fullName evidence="1">Uncharacterized protein</fullName>
    </submittedName>
</protein>
<sequence length="32" mass="3818">MKINYKLPRRKYCISSMGEVIINLNNNKYANK</sequence>
<dbReference type="EMBL" id="PP965497">
    <property type="protein sequence ID" value="XCO00304.1"/>
    <property type="molecule type" value="Genomic_DNA"/>
</dbReference>
<proteinExistence type="predicted"/>
<name>A0AAU8MHR2_9CAUD</name>
<evidence type="ECO:0000313" key="2">
    <source>
        <dbReference type="EMBL" id="XCO00402.1"/>
    </source>
</evidence>
<reference evidence="1" key="1">
    <citation type="submission" date="2024-06" db="EMBL/GenBank/DDBJ databases">
        <title>Intestivirid acquisition increases across infancy in a wild primate population.</title>
        <authorList>
            <person name="Schneider-Creas I.A."/>
            <person name="Moya I.L."/>
            <person name="Chiou K.L."/>
            <person name="Baniel A."/>
            <person name="Azanaw Haile A."/>
            <person name="Kebede F."/>
            <person name="Abebe B."/>
            <person name="Snyder-Mackler N."/>
            <person name="Varsani A."/>
        </authorList>
    </citation>
    <scope>NUCLEOTIDE SEQUENCE</scope>
    <source>
        <strain evidence="1">Int_RNL_2016_0117_DIX</strain>
        <strain evidence="2">Int_RNL_2018_0945_COW</strain>
    </source>
</reference>
<organism evidence="1">
    <name type="scientific">Geladintestivirus 1</name>
    <dbReference type="NCBI Taxonomy" id="3233133"/>
    <lineage>
        <taxon>Viruses</taxon>
        <taxon>Duplodnaviria</taxon>
        <taxon>Heunggongvirae</taxon>
        <taxon>Uroviricota</taxon>
        <taxon>Caudoviricetes</taxon>
        <taxon>Crassvirales</taxon>
    </lineage>
</organism>
<accession>A0AAU8MHR2</accession>
<dbReference type="EMBL" id="PP965498">
    <property type="protein sequence ID" value="XCO00402.1"/>
    <property type="molecule type" value="Genomic_DNA"/>
</dbReference>